<dbReference type="Pfam" id="PF14447">
    <property type="entry name" value="Prok-RING_4"/>
    <property type="match status" value="1"/>
</dbReference>
<keyword evidence="3" id="KW-1185">Reference proteome</keyword>
<evidence type="ECO:0000313" key="3">
    <source>
        <dbReference type="Proteomes" id="UP001552594"/>
    </source>
</evidence>
<sequence length="393" mass="41987">MSTLQAVLLRRARVWFVDHELSCGAKGMDSHLADGLTALEGELLDRGYALSEPLRGALGSAGVEALADGGKGLLRAIDGLLGVERTHMPLFGEFPRALPPHTQALYVERVFSLLRERPWQPCVLCGTARPVHPLSPCAHLVCQDCWDGAEYAGCPLCHRHIDRTTPFLRTDAPPAAPGRGVGGGPLLPLVLGTDRGAEAAAALAGLLERRTPLCPQDREDLKVLLAHAAPGGLDWLPAAIPVPESRALVLGGLLALGAPVGDRLPGLLTTATDVLRLLCVWSGGEADPSAVPRMRSLPRPVRRQLLALLGGLEMPVLVGGLLRHPAAWKRVAEMLHPYEHHRRYPRVALAFAVLRRTDVRRSGALGEGLRAMAAAHPEAVVLHGDRLGRRGPA</sequence>
<name>A0ABV3JX43_STRON</name>
<dbReference type="Proteomes" id="UP001552594">
    <property type="component" value="Unassembled WGS sequence"/>
</dbReference>
<dbReference type="InterPro" id="IPR013083">
    <property type="entry name" value="Znf_RING/FYVE/PHD"/>
</dbReference>
<dbReference type="RefSeq" id="WP_241560899.1">
    <property type="nucleotide sequence ID" value="NZ_JBFAUK010000008.1"/>
</dbReference>
<evidence type="ECO:0000313" key="2">
    <source>
        <dbReference type="EMBL" id="MEV5507360.1"/>
    </source>
</evidence>
<organism evidence="2 3">
    <name type="scientific">Streptomyces orinoci</name>
    <name type="common">Streptoverticillium orinoci</name>
    <dbReference type="NCBI Taxonomy" id="67339"/>
    <lineage>
        <taxon>Bacteria</taxon>
        <taxon>Bacillati</taxon>
        <taxon>Actinomycetota</taxon>
        <taxon>Actinomycetes</taxon>
        <taxon>Kitasatosporales</taxon>
        <taxon>Streptomycetaceae</taxon>
        <taxon>Streptomyces</taxon>
    </lineage>
</organism>
<reference evidence="2 3" key="1">
    <citation type="submission" date="2024-06" db="EMBL/GenBank/DDBJ databases">
        <title>The Natural Products Discovery Center: Release of the First 8490 Sequenced Strains for Exploring Actinobacteria Biosynthetic Diversity.</title>
        <authorList>
            <person name="Kalkreuter E."/>
            <person name="Kautsar S.A."/>
            <person name="Yang D."/>
            <person name="Bader C.D."/>
            <person name="Teijaro C.N."/>
            <person name="Fluegel L."/>
            <person name="Davis C.M."/>
            <person name="Simpson J.R."/>
            <person name="Lauterbach L."/>
            <person name="Steele A.D."/>
            <person name="Gui C."/>
            <person name="Meng S."/>
            <person name="Li G."/>
            <person name="Viehrig K."/>
            <person name="Ye F."/>
            <person name="Su P."/>
            <person name="Kiefer A.F."/>
            <person name="Nichols A."/>
            <person name="Cepeda A.J."/>
            <person name="Yan W."/>
            <person name="Fan B."/>
            <person name="Jiang Y."/>
            <person name="Adhikari A."/>
            <person name="Zheng C.-J."/>
            <person name="Schuster L."/>
            <person name="Cowan T.M."/>
            <person name="Smanski M.J."/>
            <person name="Chevrette M.G."/>
            <person name="De Carvalho L.P.S."/>
            <person name="Shen B."/>
        </authorList>
    </citation>
    <scope>NUCLEOTIDE SEQUENCE [LARGE SCALE GENOMIC DNA]</scope>
    <source>
        <strain evidence="2 3">NPDC052347</strain>
    </source>
</reference>
<protein>
    <submittedName>
        <fullName evidence="2">RING finger family 4 domain-containing protein</fullName>
    </submittedName>
</protein>
<dbReference type="PROSITE" id="PS50089">
    <property type="entry name" value="ZF_RING_2"/>
    <property type="match status" value="1"/>
</dbReference>
<accession>A0ABV3JX43</accession>
<dbReference type="Gene3D" id="3.30.40.10">
    <property type="entry name" value="Zinc/RING finger domain, C3HC4 (zinc finger)"/>
    <property type="match status" value="1"/>
</dbReference>
<dbReference type="EMBL" id="JBFAUK010000008">
    <property type="protein sequence ID" value="MEV5507360.1"/>
    <property type="molecule type" value="Genomic_DNA"/>
</dbReference>
<feature type="domain" description="RING-type" evidence="1">
    <location>
        <begin position="122"/>
        <end position="158"/>
    </location>
</feature>
<proteinExistence type="predicted"/>
<gene>
    <name evidence="2" type="ORF">AB0L16_12890</name>
</gene>
<evidence type="ECO:0000259" key="1">
    <source>
        <dbReference type="PROSITE" id="PS50089"/>
    </source>
</evidence>
<dbReference type="InterPro" id="IPR001841">
    <property type="entry name" value="Znf_RING"/>
</dbReference>
<dbReference type="SUPFAM" id="SSF57850">
    <property type="entry name" value="RING/U-box"/>
    <property type="match status" value="1"/>
</dbReference>
<comment type="caution">
    <text evidence="2">The sequence shown here is derived from an EMBL/GenBank/DDBJ whole genome shotgun (WGS) entry which is preliminary data.</text>
</comment>